<reference evidence="1" key="1">
    <citation type="submission" date="2021-06" db="EMBL/GenBank/DDBJ databases">
        <authorList>
            <person name="Kallberg Y."/>
            <person name="Tangrot J."/>
            <person name="Rosling A."/>
        </authorList>
    </citation>
    <scope>NUCLEOTIDE SEQUENCE</scope>
    <source>
        <strain evidence="1">MA461A</strain>
    </source>
</reference>
<organism evidence="1 2">
    <name type="scientific">Racocetra persica</name>
    <dbReference type="NCBI Taxonomy" id="160502"/>
    <lineage>
        <taxon>Eukaryota</taxon>
        <taxon>Fungi</taxon>
        <taxon>Fungi incertae sedis</taxon>
        <taxon>Mucoromycota</taxon>
        <taxon>Glomeromycotina</taxon>
        <taxon>Glomeromycetes</taxon>
        <taxon>Diversisporales</taxon>
        <taxon>Gigasporaceae</taxon>
        <taxon>Racocetra</taxon>
    </lineage>
</organism>
<gene>
    <name evidence="1" type="ORF">RPERSI_LOCUS3072</name>
</gene>
<protein>
    <submittedName>
        <fullName evidence="1">22475_t:CDS:1</fullName>
    </submittedName>
</protein>
<accession>A0ACA9LHB4</accession>
<evidence type="ECO:0000313" key="1">
    <source>
        <dbReference type="EMBL" id="CAG8529499.1"/>
    </source>
</evidence>
<keyword evidence="2" id="KW-1185">Reference proteome</keyword>
<sequence length="84" mass="9422">MSQSINKNPKCLYYLLKQESMSSSTSKSYETNISSEENPKSTKDTIEKSSSAGHYSAKCLYCASKWARSEPQKLEAHLALECAY</sequence>
<feature type="non-terminal residue" evidence="1">
    <location>
        <position position="84"/>
    </location>
</feature>
<proteinExistence type="predicted"/>
<dbReference type="EMBL" id="CAJVQC010003603">
    <property type="protein sequence ID" value="CAG8529499.1"/>
    <property type="molecule type" value="Genomic_DNA"/>
</dbReference>
<dbReference type="Proteomes" id="UP000789920">
    <property type="component" value="Unassembled WGS sequence"/>
</dbReference>
<name>A0ACA9LHB4_9GLOM</name>
<comment type="caution">
    <text evidence="1">The sequence shown here is derived from an EMBL/GenBank/DDBJ whole genome shotgun (WGS) entry which is preliminary data.</text>
</comment>
<evidence type="ECO:0000313" key="2">
    <source>
        <dbReference type="Proteomes" id="UP000789920"/>
    </source>
</evidence>